<proteinExistence type="predicted"/>
<dbReference type="Proteomes" id="UP001608902">
    <property type="component" value="Unassembled WGS sequence"/>
</dbReference>
<reference evidence="1 2" key="1">
    <citation type="submission" date="2024-08" db="EMBL/GenBank/DDBJ databases">
        <title>Gnathostoma spinigerum genome.</title>
        <authorList>
            <person name="Gonzalez-Bertolin B."/>
            <person name="Monzon S."/>
            <person name="Zaballos A."/>
            <person name="Jimenez P."/>
            <person name="Dekumyoy P."/>
            <person name="Varona S."/>
            <person name="Cuesta I."/>
            <person name="Sumanam S."/>
            <person name="Adisakwattana P."/>
            <person name="Gasser R.B."/>
            <person name="Hernandez-Gonzalez A."/>
            <person name="Young N.D."/>
            <person name="Perteguer M.J."/>
        </authorList>
    </citation>
    <scope>NUCLEOTIDE SEQUENCE [LARGE SCALE GENOMIC DNA]</scope>
    <source>
        <strain evidence="1">AL3</strain>
        <tissue evidence="1">Liver</tissue>
    </source>
</reference>
<evidence type="ECO:0000313" key="2">
    <source>
        <dbReference type="Proteomes" id="UP001608902"/>
    </source>
</evidence>
<sequence>MNSTSKLVHSSGNSVAASLFIHLHGILRELDFKSAPAEELMLKNPKILDDQLHLGSKFMHALLEWALNTKGEVFIFDTSVEQDVRNLIVKHTKWIIAFVRVCLKRLPVDLTEKELRYALEYLFIRFQGMDEEFDEHLFKIAYSPEVAELRRRVRDVRFSSRRFSSPV</sequence>
<dbReference type="EMBL" id="JBGFUD010007934">
    <property type="protein sequence ID" value="MFH4981814.1"/>
    <property type="molecule type" value="Genomic_DNA"/>
</dbReference>
<protein>
    <submittedName>
        <fullName evidence="1">Uncharacterized protein</fullName>
    </submittedName>
</protein>
<gene>
    <name evidence="1" type="ORF">AB6A40_008523</name>
</gene>
<evidence type="ECO:0000313" key="1">
    <source>
        <dbReference type="EMBL" id="MFH4981814.1"/>
    </source>
</evidence>
<name>A0ABD6EX27_9BILA</name>
<comment type="caution">
    <text evidence="1">The sequence shown here is derived from an EMBL/GenBank/DDBJ whole genome shotgun (WGS) entry which is preliminary data.</text>
</comment>
<dbReference type="AlphaFoldDB" id="A0ABD6EX27"/>
<accession>A0ABD6EX27</accession>
<keyword evidence="2" id="KW-1185">Reference proteome</keyword>
<organism evidence="1 2">
    <name type="scientific">Gnathostoma spinigerum</name>
    <dbReference type="NCBI Taxonomy" id="75299"/>
    <lineage>
        <taxon>Eukaryota</taxon>
        <taxon>Metazoa</taxon>
        <taxon>Ecdysozoa</taxon>
        <taxon>Nematoda</taxon>
        <taxon>Chromadorea</taxon>
        <taxon>Rhabditida</taxon>
        <taxon>Spirurina</taxon>
        <taxon>Gnathostomatomorpha</taxon>
        <taxon>Gnathostomatoidea</taxon>
        <taxon>Gnathostomatidae</taxon>
        <taxon>Gnathostoma</taxon>
    </lineage>
</organism>